<evidence type="ECO:0000313" key="2">
    <source>
        <dbReference type="EMBL" id="PQM45791.1"/>
    </source>
</evidence>
<dbReference type="AlphaFoldDB" id="A0A2S8BGJ0"/>
<sequence>MAVGDLDVGVFLAESEAAVGVGAVAGDAAGPVGREIHVAPGVIRPGQRHLQRRPRGQLLGAVRGVIQAGVGQPQAAQAPQIGVQRAARRHPVDPDSWREFVCQRGHQPADRELRRHIQRPAAARIKRRRRLGQHDRGRVLGLQRGQRRLHRLQVAEHIGVKHLVERAGKLVGVEVGEAAVEVEHADAADQGVQAAVGVDGRRDRPLVGVAGGGVAGHHRHVELGDERLEVQRFAVVGDPLGGHDGALNDQQVDAGGHQRRRQRLGVLRADPHRRGHPGFPDAGHRGTEQVGVQRRGVQLLQQPDRRRRFGFLGGRLDDLRDLGLDVGVPPDQALAVEYTEAAEPAQFDGELRRHQRVGGVCDDRDLEPVGVQLPGRGHVLRGPGAP</sequence>
<reference evidence="2 3" key="1">
    <citation type="journal article" date="2017" name="Int. J. Syst. Evol. Microbiol.">
        <title>Mycobacterium talmoniae sp. nov., a slowly growing mycobacterium isolated from human respiratory samples.</title>
        <authorList>
            <person name="Davidson R.M."/>
            <person name="DeGroote M.A."/>
            <person name="Marola J.L."/>
            <person name="Buss S."/>
            <person name="Jones V."/>
            <person name="McNeil M.R."/>
            <person name="Freifeld A.G."/>
            <person name="Elaine Epperson L."/>
            <person name="Hasan N.A."/>
            <person name="Jackson M."/>
            <person name="Iwen P.C."/>
            <person name="Salfinger M."/>
            <person name="Strong M."/>
        </authorList>
    </citation>
    <scope>NUCLEOTIDE SEQUENCE [LARGE SCALE GENOMIC DNA]</scope>
    <source>
        <strain evidence="2 3">ATCC BAA-2683</strain>
    </source>
</reference>
<evidence type="ECO:0000256" key="1">
    <source>
        <dbReference type="SAM" id="MobiDB-lite"/>
    </source>
</evidence>
<dbReference type="EMBL" id="PPEA01000586">
    <property type="protein sequence ID" value="PQM45791.1"/>
    <property type="molecule type" value="Genomic_DNA"/>
</dbReference>
<name>A0A2S8BGJ0_9MYCO</name>
<accession>A0A2S8BGJ0</accession>
<evidence type="ECO:0000313" key="3">
    <source>
        <dbReference type="Proteomes" id="UP000238296"/>
    </source>
</evidence>
<gene>
    <name evidence="2" type="ORF">C1Y40_04041</name>
</gene>
<feature type="region of interest" description="Disordered" evidence="1">
    <location>
        <begin position="270"/>
        <end position="289"/>
    </location>
</feature>
<protein>
    <submittedName>
        <fullName evidence="2">Uncharacterized protein</fullName>
    </submittedName>
</protein>
<comment type="caution">
    <text evidence="2">The sequence shown here is derived from an EMBL/GenBank/DDBJ whole genome shotgun (WGS) entry which is preliminary data.</text>
</comment>
<proteinExistence type="predicted"/>
<dbReference type="Proteomes" id="UP000238296">
    <property type="component" value="Unassembled WGS sequence"/>
</dbReference>
<organism evidence="2 3">
    <name type="scientific">Mycobacterium talmoniae</name>
    <dbReference type="NCBI Taxonomy" id="1858794"/>
    <lineage>
        <taxon>Bacteria</taxon>
        <taxon>Bacillati</taxon>
        <taxon>Actinomycetota</taxon>
        <taxon>Actinomycetes</taxon>
        <taxon>Mycobacteriales</taxon>
        <taxon>Mycobacteriaceae</taxon>
        <taxon>Mycobacterium</taxon>
    </lineage>
</organism>